<dbReference type="AlphaFoldDB" id="A0A101QZL0"/>
<feature type="region of interest" description="Disordered" evidence="1">
    <location>
        <begin position="1"/>
        <end position="20"/>
    </location>
</feature>
<comment type="caution">
    <text evidence="2">The sequence shown here is derived from an EMBL/GenBank/DDBJ whole genome shotgun (WGS) entry which is preliminary data.</text>
</comment>
<dbReference type="Proteomes" id="UP000053271">
    <property type="component" value="Unassembled WGS sequence"/>
</dbReference>
<sequence length="612" mass="61392">MAWGTQGDDDTNGRATDPAVDAAEHLAAAIGTEAWPQARDQVVGLLDDEEGSAGDRVEAWAAEALRREREDEDPNAYLIDSLPQWQQEIAAALADDPERAEEARRFTETVRSLLPRPDDTGTQVAVATGHGTVNAVQNGNIYYQVVLGLAPRPGGLSRGGAIVATAIGGTGAATGGVAAARHFAAEAVDAAGRGQLPQAPLANPAAAPGAGATAGGATTPGTTAAAKVGSTAMGKATSGLSGRIAGAVGSGTGGVGVPAVAVVVSVVVVVVTTVTVVLTRTSDHGSCDAAVHGQSSRAVLAEAARRVELTSFRFDITRGPHQVTGAADPQSRNAWFTQGLTDGPVVTGTIAQGEVVLPAGTTVPSGADPRWVRSDGSFTDAVDPAAPARQLRSVVTARRNGCEFTGTLSPSAAPAAAGAASPMAAALAVRAGTASATPTTGASTSPPAGGSGVPFTARIDDEARLVRLRTGAPADGLPVSVRYSDFGLAVTPSVPPSATAQRSPSPSATHTLTGDWAGVWATDFATGDFTAKLAQNGNRMTGRLTVDGTGCDLGGPVSGAVEGDRITFGTVKSTGKITFTGSMDGAGMHGTFSTDCYNATGDWNARRSPTPH</sequence>
<evidence type="ECO:0000313" key="2">
    <source>
        <dbReference type="EMBL" id="KUN38838.1"/>
    </source>
</evidence>
<proteinExistence type="predicted"/>
<gene>
    <name evidence="2" type="ORF">AQJ30_12000</name>
</gene>
<dbReference type="EMBL" id="LMWS01000014">
    <property type="protein sequence ID" value="KUN38838.1"/>
    <property type="molecule type" value="Genomic_DNA"/>
</dbReference>
<name>A0A101QZL0_9ACTN</name>
<accession>A0A101QZL0</accession>
<organism evidence="2 3">
    <name type="scientific">Streptomyces longwoodensis</name>
    <dbReference type="NCBI Taxonomy" id="68231"/>
    <lineage>
        <taxon>Bacteria</taxon>
        <taxon>Bacillati</taxon>
        <taxon>Actinomycetota</taxon>
        <taxon>Actinomycetes</taxon>
        <taxon>Kitasatosporales</taxon>
        <taxon>Streptomycetaceae</taxon>
        <taxon>Streptomyces</taxon>
    </lineage>
</organism>
<dbReference type="GeneID" id="91425327"/>
<keyword evidence="3" id="KW-1185">Reference proteome</keyword>
<reference evidence="2 3" key="1">
    <citation type="submission" date="2015-10" db="EMBL/GenBank/DDBJ databases">
        <title>Draft genome sequence of Streptomyces longwoodensis DSM 41677, type strain for the species Streptomyces longwoodensis.</title>
        <authorList>
            <person name="Ruckert C."/>
            <person name="Winkler A."/>
            <person name="Kalinowski J."/>
            <person name="Kampfer P."/>
            <person name="Glaeser S."/>
        </authorList>
    </citation>
    <scope>NUCLEOTIDE SEQUENCE [LARGE SCALE GENOMIC DNA]</scope>
    <source>
        <strain evidence="2 3">DSM 41677</strain>
    </source>
</reference>
<feature type="region of interest" description="Disordered" evidence="1">
    <location>
        <begin position="199"/>
        <end position="218"/>
    </location>
</feature>
<dbReference type="RefSeq" id="WP_067232330.1">
    <property type="nucleotide sequence ID" value="NZ_KQ948551.1"/>
</dbReference>
<evidence type="ECO:0000256" key="1">
    <source>
        <dbReference type="SAM" id="MobiDB-lite"/>
    </source>
</evidence>
<evidence type="ECO:0000313" key="3">
    <source>
        <dbReference type="Proteomes" id="UP000053271"/>
    </source>
</evidence>
<dbReference type="STRING" id="68231.AQJ30_12000"/>
<protein>
    <submittedName>
        <fullName evidence="2">Uncharacterized protein</fullName>
    </submittedName>
</protein>